<evidence type="ECO:0000256" key="1">
    <source>
        <dbReference type="ARBA" id="ARBA00004370"/>
    </source>
</evidence>
<dbReference type="PANTHER" id="PTHR30627">
    <property type="entry name" value="PEPTIDOGLYCAN D,D-TRANSPEPTIDASE"/>
    <property type="match status" value="1"/>
</dbReference>
<evidence type="ECO:0000256" key="13">
    <source>
        <dbReference type="ARBA" id="ARBA00023210"/>
    </source>
</evidence>
<dbReference type="GO" id="GO:0009252">
    <property type="term" value="P:peptidoglycan biosynthetic process"/>
    <property type="evidence" value="ECO:0007669"/>
    <property type="project" value="UniProtKB-UniRule"/>
</dbReference>
<dbReference type="GO" id="GO:0005886">
    <property type="term" value="C:plasma membrane"/>
    <property type="evidence" value="ECO:0007669"/>
    <property type="project" value="UniProtKB-UniRule"/>
</dbReference>
<keyword evidence="9 16" id="KW-0133">Cell shape</keyword>
<name>A0A1M4T337_9BURK</name>
<dbReference type="UniPathway" id="UPA00219"/>
<evidence type="ECO:0000256" key="3">
    <source>
        <dbReference type="ARBA" id="ARBA00022519"/>
    </source>
</evidence>
<keyword evidence="7 16" id="KW-0812">Transmembrane</keyword>
<dbReference type="GO" id="GO:0008360">
    <property type="term" value="P:regulation of cell shape"/>
    <property type="evidence" value="ECO:0007669"/>
    <property type="project" value="UniProtKB-KW"/>
</dbReference>
<feature type="active site" description="Acyl-ester intermediate" evidence="16">
    <location>
        <position position="308"/>
    </location>
</feature>
<evidence type="ECO:0000256" key="10">
    <source>
        <dbReference type="ARBA" id="ARBA00022984"/>
    </source>
</evidence>
<dbReference type="GO" id="GO:0000917">
    <property type="term" value="P:division septum assembly"/>
    <property type="evidence" value="ECO:0007669"/>
    <property type="project" value="UniProtKB-KW"/>
</dbReference>
<dbReference type="EC" id="3.4.16.4" evidence="16"/>
<gene>
    <name evidence="16" type="primary">ftsI</name>
    <name evidence="19" type="ORF">SAMN02745117_00215</name>
</gene>
<keyword evidence="13 16" id="KW-0717">Septation</keyword>
<dbReference type="HAMAP" id="MF_02080">
    <property type="entry name" value="FtsI_transpept"/>
    <property type="match status" value="1"/>
</dbReference>
<dbReference type="InterPro" id="IPR005311">
    <property type="entry name" value="PBP_dimer"/>
</dbReference>
<evidence type="ECO:0000256" key="9">
    <source>
        <dbReference type="ARBA" id="ARBA00022960"/>
    </source>
</evidence>
<dbReference type="OrthoDB" id="9789078at2"/>
<dbReference type="GO" id="GO:0008955">
    <property type="term" value="F:peptidoglycan glycosyltransferase activity"/>
    <property type="evidence" value="ECO:0007669"/>
    <property type="project" value="InterPro"/>
</dbReference>
<comment type="similarity">
    <text evidence="16">Belongs to the transpeptidase family. FtsI subfamily.</text>
</comment>
<dbReference type="Gene3D" id="3.90.1310.10">
    <property type="entry name" value="Penicillin-binding protein 2a (Domain 2)"/>
    <property type="match status" value="1"/>
</dbReference>
<keyword evidence="20" id="KW-1185">Reference proteome</keyword>
<dbReference type="Gene3D" id="3.40.710.10">
    <property type="entry name" value="DD-peptidase/beta-lactamase superfamily"/>
    <property type="match status" value="1"/>
</dbReference>
<evidence type="ECO:0000256" key="14">
    <source>
        <dbReference type="ARBA" id="ARBA00023306"/>
    </source>
</evidence>
<dbReference type="EMBL" id="FQUZ01000002">
    <property type="protein sequence ID" value="SHE38851.1"/>
    <property type="molecule type" value="Genomic_DNA"/>
</dbReference>
<keyword evidence="10 16" id="KW-0573">Peptidoglycan synthesis</keyword>
<sequence>MKKPKSRPVAYSSSPLLESQAPTGRSRFVVGLLALAFLGLLAKAAHVQVFANDFFQRQGEVRYARTLALPANRGKILDRNGQILASSIPATSIWGIPEDVNQNGPEERAKLADLARLLDMPLDSLLKRFENEDRSFVWLKRQVDMEVGEQITALKIKGIHQTREYKRQYPEGMAAAHIVGFTSVEDQGQEGIELAYDEVLAGIPGSRRVIRNRLGQVVEGVGDVIEPVDGQDVHLSIDSKVQFFAYQKLAEQVEAQKAKAGSVVVLDARTGEILALANYPSFNPSDRRRLTGEQLRNRAITDVFEPGSVMKPFSVAMALEANIITTKTIIDTRPGSIHVTGVRLSDVRNHGLLNAEGIIQKSSNVGTTKLALQMQPRFMWEVFSALGFGERPQIGFPGAVSGRLRPYKTWKPVEQATMSYGYGMSASLLQLARSYTVFANHGVLIPATLLMRSEPAVGVQVFSQRTADLVRGMLHTATGPGSSGQRAQTVGYSVGGKSGTARKQVGSGYVSNKHRSWFTGIAPIDNPRIVVAVMIDEPSAGVYYGGTVAAPVFSQVVQQTLRLLNVQPDMAVQPQILATATEEEVL</sequence>
<dbReference type="InterPro" id="IPR050515">
    <property type="entry name" value="Beta-lactam/transpept"/>
</dbReference>
<evidence type="ECO:0000256" key="15">
    <source>
        <dbReference type="ARBA" id="ARBA00023316"/>
    </source>
</evidence>
<accession>A0A1M4T337</accession>
<keyword evidence="14 16" id="KW-0131">Cell cycle</keyword>
<dbReference type="Proteomes" id="UP000184327">
    <property type="component" value="Unassembled WGS sequence"/>
</dbReference>
<comment type="subcellular location">
    <subcellularLocation>
        <location evidence="1">Membrane</location>
    </subcellularLocation>
</comment>
<keyword evidence="11 16" id="KW-1133">Transmembrane helix</keyword>
<comment type="function">
    <text evidence="16">Catalyzes cross-linking of the peptidoglycan cell wall at the division septum.</text>
</comment>
<dbReference type="Gene3D" id="1.10.150.770">
    <property type="match status" value="1"/>
</dbReference>
<evidence type="ECO:0000256" key="8">
    <source>
        <dbReference type="ARBA" id="ARBA00022801"/>
    </source>
</evidence>
<keyword evidence="4 16" id="KW-0132">Cell division</keyword>
<dbReference type="SUPFAM" id="SSF56601">
    <property type="entry name" value="beta-lactamase/transpeptidase-like"/>
    <property type="match status" value="1"/>
</dbReference>
<feature type="domain" description="Penicillin-binding protein transpeptidase" evidence="17">
    <location>
        <begin position="261"/>
        <end position="557"/>
    </location>
</feature>
<evidence type="ECO:0000313" key="20">
    <source>
        <dbReference type="Proteomes" id="UP000184327"/>
    </source>
</evidence>
<evidence type="ECO:0000256" key="7">
    <source>
        <dbReference type="ARBA" id="ARBA00022692"/>
    </source>
</evidence>
<dbReference type="Gene3D" id="3.30.450.330">
    <property type="match status" value="1"/>
</dbReference>
<keyword evidence="8 16" id="KW-0378">Hydrolase</keyword>
<dbReference type="GO" id="GO:0008658">
    <property type="term" value="F:penicillin binding"/>
    <property type="evidence" value="ECO:0007669"/>
    <property type="project" value="InterPro"/>
</dbReference>
<evidence type="ECO:0000256" key="6">
    <source>
        <dbReference type="ARBA" id="ARBA00022670"/>
    </source>
</evidence>
<dbReference type="Pfam" id="PF03717">
    <property type="entry name" value="PBP_dimer"/>
    <property type="match status" value="1"/>
</dbReference>
<reference evidence="19 20" key="1">
    <citation type="submission" date="2016-11" db="EMBL/GenBank/DDBJ databases">
        <authorList>
            <person name="Jaros S."/>
            <person name="Januszkiewicz K."/>
            <person name="Wedrychowicz H."/>
        </authorList>
    </citation>
    <scope>NUCLEOTIDE SEQUENCE [LARGE SCALE GENOMIC DNA]</scope>
    <source>
        <strain evidence="19 20">DSM 16112</strain>
    </source>
</reference>
<dbReference type="InterPro" id="IPR012338">
    <property type="entry name" value="Beta-lactam/transpept-like"/>
</dbReference>
<dbReference type="InterPro" id="IPR001460">
    <property type="entry name" value="PCN-bd_Tpept"/>
</dbReference>
<comment type="pathway">
    <text evidence="16">Cell wall biogenesis; peptidoglycan biosynthesis.</text>
</comment>
<dbReference type="GO" id="GO:0043093">
    <property type="term" value="P:FtsZ-dependent cytokinesis"/>
    <property type="evidence" value="ECO:0007669"/>
    <property type="project" value="UniProtKB-UniRule"/>
</dbReference>
<comment type="catalytic activity">
    <reaction evidence="16">
        <text>Preferential cleavage: (Ac)2-L-Lys-D-Ala-|-D-Ala. Also transpeptidation of peptidyl-alanyl moieties that are N-acyl substituents of D-alanine.</text>
        <dbReference type="EC" id="3.4.16.4"/>
    </reaction>
</comment>
<dbReference type="PANTHER" id="PTHR30627:SF1">
    <property type="entry name" value="PEPTIDOGLYCAN D,D-TRANSPEPTIDASE FTSI"/>
    <property type="match status" value="1"/>
</dbReference>
<dbReference type="InterPro" id="IPR036138">
    <property type="entry name" value="PBP_dimer_sf"/>
</dbReference>
<dbReference type="RefSeq" id="WP_073353659.1">
    <property type="nucleotide sequence ID" value="NZ_FQUZ01000002.1"/>
</dbReference>
<evidence type="ECO:0000256" key="2">
    <source>
        <dbReference type="ARBA" id="ARBA00022475"/>
    </source>
</evidence>
<dbReference type="AlphaFoldDB" id="A0A1M4T337"/>
<dbReference type="Pfam" id="PF00905">
    <property type="entry name" value="Transpeptidase"/>
    <property type="match status" value="1"/>
</dbReference>
<evidence type="ECO:0000259" key="17">
    <source>
        <dbReference type="Pfam" id="PF00905"/>
    </source>
</evidence>
<dbReference type="STRING" id="1122156.SAMN02745117_00215"/>
<dbReference type="GO" id="GO:0071555">
    <property type="term" value="P:cell wall organization"/>
    <property type="evidence" value="ECO:0007669"/>
    <property type="project" value="UniProtKB-KW"/>
</dbReference>
<dbReference type="GO" id="GO:0009002">
    <property type="term" value="F:serine-type D-Ala-D-Ala carboxypeptidase activity"/>
    <property type="evidence" value="ECO:0007669"/>
    <property type="project" value="UniProtKB-UniRule"/>
</dbReference>
<protein>
    <recommendedName>
        <fullName evidence="16">Peptidoglycan D,D-transpeptidase FtsI</fullName>
        <ecNumber evidence="16">3.4.16.4</ecNumber>
    </recommendedName>
    <alternativeName>
        <fullName evidence="16">Penicillin-binding protein 3</fullName>
        <shortName evidence="16">PBP-3</shortName>
    </alternativeName>
</protein>
<keyword evidence="12 16" id="KW-0472">Membrane</keyword>
<proteinExistence type="inferred from homology"/>
<evidence type="ECO:0000313" key="19">
    <source>
        <dbReference type="EMBL" id="SHE38851.1"/>
    </source>
</evidence>
<dbReference type="SUPFAM" id="SSF56519">
    <property type="entry name" value="Penicillin binding protein dimerisation domain"/>
    <property type="match status" value="1"/>
</dbReference>
<keyword evidence="15 16" id="KW-0961">Cell wall biogenesis/degradation</keyword>
<evidence type="ECO:0000256" key="5">
    <source>
        <dbReference type="ARBA" id="ARBA00022645"/>
    </source>
</evidence>
<dbReference type="InterPro" id="IPR037532">
    <property type="entry name" value="FtsI_transpept"/>
</dbReference>
<keyword evidence="6 16" id="KW-0645">Protease</keyword>
<organism evidence="19 20">
    <name type="scientific">Lampropedia hyalina DSM 16112</name>
    <dbReference type="NCBI Taxonomy" id="1122156"/>
    <lineage>
        <taxon>Bacteria</taxon>
        <taxon>Pseudomonadati</taxon>
        <taxon>Pseudomonadota</taxon>
        <taxon>Betaproteobacteria</taxon>
        <taxon>Burkholderiales</taxon>
        <taxon>Comamonadaceae</taxon>
        <taxon>Lampropedia</taxon>
    </lineage>
</organism>
<feature type="domain" description="Penicillin-binding protein dimerisation" evidence="18">
    <location>
        <begin position="69"/>
        <end position="219"/>
    </location>
</feature>
<keyword evidence="3 16" id="KW-0997">Cell inner membrane</keyword>
<keyword evidence="5 16" id="KW-0121">Carboxypeptidase</keyword>
<evidence type="ECO:0000256" key="16">
    <source>
        <dbReference type="HAMAP-Rule" id="MF_02080"/>
    </source>
</evidence>
<evidence type="ECO:0000259" key="18">
    <source>
        <dbReference type="Pfam" id="PF03717"/>
    </source>
</evidence>
<evidence type="ECO:0000256" key="11">
    <source>
        <dbReference type="ARBA" id="ARBA00022989"/>
    </source>
</evidence>
<evidence type="ECO:0000256" key="4">
    <source>
        <dbReference type="ARBA" id="ARBA00022618"/>
    </source>
</evidence>
<dbReference type="GO" id="GO:0006508">
    <property type="term" value="P:proteolysis"/>
    <property type="evidence" value="ECO:0007669"/>
    <property type="project" value="UniProtKB-KW"/>
</dbReference>
<evidence type="ECO:0000256" key="12">
    <source>
        <dbReference type="ARBA" id="ARBA00023136"/>
    </source>
</evidence>
<keyword evidence="2 16" id="KW-1003">Cell membrane</keyword>